<dbReference type="AlphaFoldDB" id="A0A4R2K8H4"/>
<sequence>MEKKMIGKVEVEAKHLLNAYSAVEKARMELYWALNYQIKAGGEPNNILPPDNVKVEILDSGEIVKLTVMNYPARFKTIKDKEKERWINNVMFALKKIKDKVSFDRVFVFIKFYFPAQHIDIDNRDIKPIIDGIKYAGIIADDSYKYVSYGFSARFSSKPKTEIFIIKYENFPEKLYEILNED</sequence>
<proteinExistence type="predicted"/>
<dbReference type="SUPFAM" id="SSF103084">
    <property type="entry name" value="Holliday junction resolvase RusA"/>
    <property type="match status" value="1"/>
</dbReference>
<dbReference type="Proteomes" id="UP000294886">
    <property type="component" value="Unassembled WGS sequence"/>
</dbReference>
<gene>
    <name evidence="1" type="ORF">EV203_103134</name>
</gene>
<reference evidence="1 2" key="1">
    <citation type="submission" date="2019-03" db="EMBL/GenBank/DDBJ databases">
        <title>Genomic Encyclopedia of Type Strains, Phase IV (KMG-IV): sequencing the most valuable type-strain genomes for metagenomic binning, comparative biology and taxonomic classification.</title>
        <authorList>
            <person name="Goeker M."/>
        </authorList>
    </citation>
    <scope>NUCLEOTIDE SEQUENCE [LARGE SCALE GENOMIC DNA]</scope>
    <source>
        <strain evidence="1 2">DSM 13054</strain>
    </source>
</reference>
<evidence type="ECO:0000313" key="1">
    <source>
        <dbReference type="EMBL" id="TCO68237.1"/>
    </source>
</evidence>
<name>A0A4R2K8H4_9THEO</name>
<organism evidence="1 2">
    <name type="scientific">Caldanaerobacter subterraneus</name>
    <dbReference type="NCBI Taxonomy" id="911092"/>
    <lineage>
        <taxon>Bacteria</taxon>
        <taxon>Bacillati</taxon>
        <taxon>Bacillota</taxon>
        <taxon>Clostridia</taxon>
        <taxon>Thermoanaerobacterales</taxon>
        <taxon>Thermoanaerobacteraceae</taxon>
        <taxon>Caldanaerobacter</taxon>
    </lineage>
</organism>
<dbReference type="GO" id="GO:0006281">
    <property type="term" value="P:DNA repair"/>
    <property type="evidence" value="ECO:0007669"/>
    <property type="project" value="InterPro"/>
</dbReference>
<dbReference type="GO" id="GO:0000287">
    <property type="term" value="F:magnesium ion binding"/>
    <property type="evidence" value="ECO:0007669"/>
    <property type="project" value="InterPro"/>
</dbReference>
<dbReference type="RefSeq" id="WP_132039014.1">
    <property type="nucleotide sequence ID" value="NZ_SLWU01000003.1"/>
</dbReference>
<dbReference type="InterPro" id="IPR036614">
    <property type="entry name" value="RusA-like_sf"/>
</dbReference>
<protein>
    <submittedName>
        <fullName evidence="1">Uncharacterized protein</fullName>
    </submittedName>
</protein>
<dbReference type="Gene3D" id="3.30.1330.70">
    <property type="entry name" value="Holliday junction resolvase RusA"/>
    <property type="match status" value="1"/>
</dbReference>
<accession>A0A4R2K8H4</accession>
<comment type="caution">
    <text evidence="1">The sequence shown here is derived from an EMBL/GenBank/DDBJ whole genome shotgun (WGS) entry which is preliminary data.</text>
</comment>
<evidence type="ECO:0000313" key="2">
    <source>
        <dbReference type="Proteomes" id="UP000294886"/>
    </source>
</evidence>
<dbReference type="EMBL" id="SLWU01000003">
    <property type="protein sequence ID" value="TCO68237.1"/>
    <property type="molecule type" value="Genomic_DNA"/>
</dbReference>
<dbReference type="GO" id="GO:0006310">
    <property type="term" value="P:DNA recombination"/>
    <property type="evidence" value="ECO:0007669"/>
    <property type="project" value="InterPro"/>
</dbReference>